<sequence>MRCSTNILNLIVSDVLKEIDSSINKMRVACMLVRSSPSRLATFKKCAKKVSIPTDAKLTCDMPTRWISTYLMLDVAEKYEQVFFYHFDYIEVAYALNLLNY</sequence>
<proteinExistence type="predicted"/>
<evidence type="ECO:0000313" key="2">
    <source>
        <dbReference type="Proteomes" id="UP000075243"/>
    </source>
</evidence>
<accession>A0A151UCL1</accession>
<organism evidence="1 2">
    <name type="scientific">Cajanus cajan</name>
    <name type="common">Pigeon pea</name>
    <name type="synonym">Cajanus indicus</name>
    <dbReference type="NCBI Taxonomy" id="3821"/>
    <lineage>
        <taxon>Eukaryota</taxon>
        <taxon>Viridiplantae</taxon>
        <taxon>Streptophyta</taxon>
        <taxon>Embryophyta</taxon>
        <taxon>Tracheophyta</taxon>
        <taxon>Spermatophyta</taxon>
        <taxon>Magnoliopsida</taxon>
        <taxon>eudicotyledons</taxon>
        <taxon>Gunneridae</taxon>
        <taxon>Pentapetalae</taxon>
        <taxon>rosids</taxon>
        <taxon>fabids</taxon>
        <taxon>Fabales</taxon>
        <taxon>Fabaceae</taxon>
        <taxon>Papilionoideae</taxon>
        <taxon>50 kb inversion clade</taxon>
        <taxon>NPAAA clade</taxon>
        <taxon>indigoferoid/millettioid clade</taxon>
        <taxon>Phaseoleae</taxon>
        <taxon>Cajanus</taxon>
    </lineage>
</organism>
<dbReference type="InterPro" id="IPR012337">
    <property type="entry name" value="RNaseH-like_sf"/>
</dbReference>
<dbReference type="PANTHER" id="PTHR46481">
    <property type="entry name" value="ZINC FINGER BED DOMAIN-CONTAINING PROTEIN 4"/>
    <property type="match status" value="1"/>
</dbReference>
<dbReference type="EMBL" id="CM003603">
    <property type="protein sequence ID" value="KYP77014.1"/>
    <property type="molecule type" value="Genomic_DNA"/>
</dbReference>
<protein>
    <submittedName>
        <fullName evidence="1">AC9 transposase</fullName>
    </submittedName>
</protein>
<dbReference type="PANTHER" id="PTHR46481:SF2">
    <property type="entry name" value="BED-TYPE DOMAIN-CONTAINING PROTEIN"/>
    <property type="match status" value="1"/>
</dbReference>
<dbReference type="Gramene" id="C.cajan_20662.t">
    <property type="protein sequence ID" value="C.cajan_20662.t.cds1"/>
    <property type="gene ID" value="C.cajan_20662"/>
</dbReference>
<evidence type="ECO:0000313" key="1">
    <source>
        <dbReference type="EMBL" id="KYP77014.1"/>
    </source>
</evidence>
<dbReference type="SUPFAM" id="SSF53098">
    <property type="entry name" value="Ribonuclease H-like"/>
    <property type="match status" value="1"/>
</dbReference>
<dbReference type="Proteomes" id="UP000075243">
    <property type="component" value="Chromosome 1"/>
</dbReference>
<name>A0A151UCL1_CAJCA</name>
<dbReference type="AlphaFoldDB" id="A0A151UCL1"/>
<keyword evidence="2" id="KW-1185">Reference proteome</keyword>
<reference evidence="1 2" key="1">
    <citation type="journal article" date="2012" name="Nat. Biotechnol.">
        <title>Draft genome sequence of pigeonpea (Cajanus cajan), an orphan legume crop of resource-poor farmers.</title>
        <authorList>
            <person name="Varshney R.K."/>
            <person name="Chen W."/>
            <person name="Li Y."/>
            <person name="Bharti A.K."/>
            <person name="Saxena R.K."/>
            <person name="Schlueter J.A."/>
            <person name="Donoghue M.T."/>
            <person name="Azam S."/>
            <person name="Fan G."/>
            <person name="Whaley A.M."/>
            <person name="Farmer A.D."/>
            <person name="Sheridan J."/>
            <person name="Iwata A."/>
            <person name="Tuteja R."/>
            <person name="Penmetsa R.V."/>
            <person name="Wu W."/>
            <person name="Upadhyaya H.D."/>
            <person name="Yang S.P."/>
            <person name="Shah T."/>
            <person name="Saxena K.B."/>
            <person name="Michael T."/>
            <person name="McCombie W.R."/>
            <person name="Yang B."/>
            <person name="Zhang G."/>
            <person name="Yang H."/>
            <person name="Wang J."/>
            <person name="Spillane C."/>
            <person name="Cook D.R."/>
            <person name="May G.D."/>
            <person name="Xu X."/>
            <person name="Jackson S.A."/>
        </authorList>
    </citation>
    <scope>NUCLEOTIDE SEQUENCE [LARGE SCALE GENOMIC DNA]</scope>
    <source>
        <strain evidence="2">cv. Asha</strain>
    </source>
</reference>
<gene>
    <name evidence="1" type="ORF">KK1_021279</name>
</gene>
<dbReference type="InterPro" id="IPR052035">
    <property type="entry name" value="ZnF_BED_domain_contain"/>
</dbReference>